<proteinExistence type="predicted"/>
<dbReference type="Proteomes" id="UP000188324">
    <property type="component" value="Chromosome"/>
</dbReference>
<dbReference type="KEGG" id="tfl:RPIT_06065"/>
<evidence type="ECO:0000313" key="2">
    <source>
        <dbReference type="Proteomes" id="UP000188324"/>
    </source>
</evidence>
<dbReference type="STRING" id="1610493.RPIT_06065"/>
<dbReference type="PANTHER" id="PTHR43781:SF1">
    <property type="entry name" value="SACCHAROPINE DEHYDROGENASE"/>
    <property type="match status" value="1"/>
</dbReference>
<dbReference type="PANTHER" id="PTHR43781">
    <property type="entry name" value="SACCHAROPINE DEHYDROGENASE"/>
    <property type="match status" value="1"/>
</dbReference>
<evidence type="ECO:0000313" key="1">
    <source>
        <dbReference type="EMBL" id="AQP44431.1"/>
    </source>
</evidence>
<name>A0A1Q2CEA9_9ACTN</name>
<dbReference type="SUPFAM" id="SSF51735">
    <property type="entry name" value="NAD(P)-binding Rossmann-fold domains"/>
    <property type="match status" value="1"/>
</dbReference>
<reference evidence="1 2" key="1">
    <citation type="journal article" date="2016" name="Int. J. Syst. Evol. Microbiol.">
        <title>Tessaracoccus flavus sp. nov., isolated from the drainage system of a lindane-producing factory.</title>
        <authorList>
            <person name="Kumari R."/>
            <person name="Singh P."/>
            <person name="Schumann P."/>
            <person name="Lal R."/>
        </authorList>
    </citation>
    <scope>NUCLEOTIDE SEQUENCE [LARGE SCALE GENOMIC DNA]</scope>
    <source>
        <strain evidence="1 2">RP1T</strain>
    </source>
</reference>
<protein>
    <submittedName>
        <fullName evidence="1">Uncharacterized protein</fullName>
    </submittedName>
</protein>
<accession>A0A1Q2CEA9</accession>
<dbReference type="InterPro" id="IPR036291">
    <property type="entry name" value="NAD(P)-bd_dom_sf"/>
</dbReference>
<gene>
    <name evidence="1" type="ORF">RPIT_06065</name>
</gene>
<dbReference type="InterPro" id="IPR005097">
    <property type="entry name" value="Sacchrp_dh_NADP-bd"/>
</dbReference>
<dbReference type="EMBL" id="CP019605">
    <property type="protein sequence ID" value="AQP44431.1"/>
    <property type="molecule type" value="Genomic_DNA"/>
</dbReference>
<sequence length="354" mass="37341">MKWLIFGAYGYSGALIAREAKARGLTPVLAGRNPDRLRPLADELGLDWRAFALDRPDDLDGGLEGIGLVLHCAGPFSRTSAPMIEACLRNGAHYLDITGEIDVFEHAHAQANRARLADVVLCPGVGFDVIPTDCVARVLADELPDATHLLLGFDAASGLSPGTAKTAAESAGYGGRIRRDGRLVAVPLGHAPRRIDFGRGATTAMTIPWGDVATAYYSTGIPNIAVYVPASRRAIAAAKIADYLRPLLRTGAVRAMLTGLAERYVTGPDLAARERGSTYVWGEARNSLGEVRTARVKTASGYAVTVTGSLAVVQHLLETSVAGGSYTPSLLLGPRFLETLPGTDGPIVVSDQSI</sequence>
<dbReference type="RefSeq" id="WP_077341575.1">
    <property type="nucleotide sequence ID" value="NZ_CP019605.1"/>
</dbReference>
<dbReference type="Gene3D" id="3.40.50.720">
    <property type="entry name" value="NAD(P)-binding Rossmann-like Domain"/>
    <property type="match status" value="1"/>
</dbReference>
<dbReference type="Pfam" id="PF03435">
    <property type="entry name" value="Sacchrp_dh_NADP"/>
    <property type="match status" value="1"/>
</dbReference>
<dbReference type="OrthoDB" id="4420885at2"/>
<keyword evidence="2" id="KW-1185">Reference proteome</keyword>
<dbReference type="AlphaFoldDB" id="A0A1Q2CEA9"/>
<organism evidence="1 2">
    <name type="scientific">Tessaracoccus flavus</name>
    <dbReference type="NCBI Taxonomy" id="1610493"/>
    <lineage>
        <taxon>Bacteria</taxon>
        <taxon>Bacillati</taxon>
        <taxon>Actinomycetota</taxon>
        <taxon>Actinomycetes</taxon>
        <taxon>Propionibacteriales</taxon>
        <taxon>Propionibacteriaceae</taxon>
        <taxon>Tessaracoccus</taxon>
    </lineage>
</organism>